<dbReference type="Pfam" id="PF04157">
    <property type="entry name" value="EAP30"/>
    <property type="match status" value="1"/>
</dbReference>
<evidence type="ECO:0000256" key="9">
    <source>
        <dbReference type="RuleBase" id="RU367095"/>
    </source>
</evidence>
<keyword evidence="6" id="KW-0863">Zinc-finger</keyword>
<sequence>MKIWDPVELTNGFRPVLDRDQNENEILILNNVGLYEGKYKVKGYQNGRVYLTTHRVCFVDDENPQKNNVAIDLRKIKYVEFQSGFLRSSPKVTLVLKSLLEWNQDQEAGLSEHNAPEILETTWICPICFFSNLLPPKFKLHESPTPRCQTCGVEPDASVIEDSILFAIKNNNHAYNTTTANKQKKKVSGFPCPRCTFMNHPSLHSCEICGARLVSNRLPATLKVQNEVDQATLTNLNRNLHLADENEFKAKTANEKNERQVIVSYIKLSFRGGGERACYEKLKKVLKQKSWLTSVKNGATKNGNKNIDQGGLYSNKTTNVTSNTLNKPARIIGIHGLQQQNLQKLDNNSAVLGGALQDLQTLMTRAKEVIALADNFSKHIERQQKAAQGTNALSISGLAVTKDMAASDDAFYSEIARQIAEFLAEEDKNGRSLLAKSGGIITLIDLFVIYNRARGISLVSPHDLYRACEKFEPLKLPVRLKTFKSGVIVIKEAYRTDEVIIRRITEWVNHIDPLSQHGVSILDVGEQFGWSVGVAKEELELAELNGKLCRDEVISGIKFFVNKF</sequence>
<feature type="domain" description="GLUE N-terminal" evidence="10">
    <location>
        <begin position="7"/>
        <end position="298"/>
    </location>
</feature>
<protein>
    <recommendedName>
        <fullName evidence="2 9">Vacuolar protein-sorting-associated protein 36</fullName>
    </recommendedName>
    <alternativeName>
        <fullName evidence="9">ESCRT-II complex subunit VPS36</fullName>
    </alternativeName>
</protein>
<evidence type="ECO:0000313" key="11">
    <source>
        <dbReference type="EMBL" id="ODQ64067.1"/>
    </source>
</evidence>
<dbReference type="PANTHER" id="PTHR13128">
    <property type="entry name" value="VACUOLAR PROTEIN-SORTING-ASSOCIATED PROTEIN 36"/>
    <property type="match status" value="1"/>
</dbReference>
<keyword evidence="12" id="KW-1185">Reference proteome</keyword>
<dbReference type="GO" id="GO:0043130">
    <property type="term" value="F:ubiquitin binding"/>
    <property type="evidence" value="ECO:0007669"/>
    <property type="project" value="UniProtKB-UniRule"/>
</dbReference>
<dbReference type="InterPro" id="IPR001876">
    <property type="entry name" value="Znf_RanBP2"/>
</dbReference>
<dbReference type="Pfam" id="PF11605">
    <property type="entry name" value="Vps36_ESCRT-II"/>
    <property type="match status" value="1"/>
</dbReference>
<dbReference type="STRING" id="857566.A0A1E3PGT4"/>
<comment type="similarity">
    <text evidence="1 9">Belongs to the VPS36 family.</text>
</comment>
<evidence type="ECO:0000256" key="6">
    <source>
        <dbReference type="ARBA" id="ARBA00022771"/>
    </source>
</evidence>
<dbReference type="Proteomes" id="UP000095009">
    <property type="component" value="Unassembled WGS sequence"/>
</dbReference>
<dbReference type="AlphaFoldDB" id="A0A1E3PGT4"/>
<evidence type="ECO:0000256" key="4">
    <source>
        <dbReference type="ARBA" id="ARBA00022490"/>
    </source>
</evidence>
<comment type="subcellular location">
    <subcellularLocation>
        <location evidence="9">Cytoplasm</location>
    </subcellularLocation>
    <subcellularLocation>
        <location evidence="9">Endosome</location>
    </subcellularLocation>
</comment>
<dbReference type="Gene3D" id="2.30.29.30">
    <property type="entry name" value="Pleckstrin-homology domain (PH domain)/Phosphotyrosine-binding domain (PTB)"/>
    <property type="match status" value="1"/>
</dbReference>
<dbReference type="FunFam" id="1.10.10.10:FF:000416">
    <property type="entry name" value="Vacuolar protein-sorting-associated protein 36"/>
    <property type="match status" value="1"/>
</dbReference>
<dbReference type="Gene3D" id="1.10.10.10">
    <property type="entry name" value="Winged helix-like DNA-binding domain superfamily/Winged helix DNA-binding domain"/>
    <property type="match status" value="2"/>
</dbReference>
<comment type="function">
    <text evidence="9">Component of the ESCRT-II complex (endosomal sorting complex required for transport II), which is required for multivesicular body (MVB) formation and sorting of endosomal cargo proteins into MVBs.</text>
</comment>
<dbReference type="Pfam" id="PF16988">
    <property type="entry name" value="Vps36-NZF-N"/>
    <property type="match status" value="1"/>
</dbReference>
<evidence type="ECO:0000313" key="12">
    <source>
        <dbReference type="Proteomes" id="UP000095009"/>
    </source>
</evidence>
<dbReference type="EMBL" id="KV454413">
    <property type="protein sequence ID" value="ODQ64067.1"/>
    <property type="molecule type" value="Genomic_DNA"/>
</dbReference>
<dbReference type="GO" id="GO:0043328">
    <property type="term" value="P:protein transport to vacuole involved in ubiquitin-dependent protein catabolic process via the multivesicular body sorting pathway"/>
    <property type="evidence" value="ECO:0007669"/>
    <property type="project" value="UniProtKB-UniRule"/>
</dbReference>
<evidence type="ECO:0000256" key="7">
    <source>
        <dbReference type="ARBA" id="ARBA00022833"/>
    </source>
</evidence>
<evidence type="ECO:0000256" key="3">
    <source>
        <dbReference type="ARBA" id="ARBA00022448"/>
    </source>
</evidence>
<dbReference type="InterPro" id="IPR037855">
    <property type="entry name" value="Vps36"/>
</dbReference>
<keyword evidence="8 9" id="KW-0653">Protein transport</keyword>
<dbReference type="GO" id="GO:0008270">
    <property type="term" value="F:zinc ion binding"/>
    <property type="evidence" value="ECO:0007669"/>
    <property type="project" value="UniProtKB-KW"/>
</dbReference>
<proteinExistence type="inferred from homology"/>
<keyword evidence="4 9" id="KW-0963">Cytoplasm</keyword>
<keyword evidence="7" id="KW-0862">Zinc</keyword>
<dbReference type="PANTHER" id="PTHR13128:SF12">
    <property type="entry name" value="VACUOLAR PROTEIN-SORTING-ASSOCIATED PROTEIN 36"/>
    <property type="match status" value="1"/>
</dbReference>
<accession>A0A1E3PGT4</accession>
<dbReference type="GO" id="GO:0031902">
    <property type="term" value="C:late endosome membrane"/>
    <property type="evidence" value="ECO:0007669"/>
    <property type="project" value="UniProtKB-UniRule"/>
</dbReference>
<dbReference type="SUPFAM" id="SSF50729">
    <property type="entry name" value="PH domain-like"/>
    <property type="match status" value="1"/>
</dbReference>
<feature type="non-terminal residue" evidence="11">
    <location>
        <position position="564"/>
    </location>
</feature>
<comment type="subunit">
    <text evidence="9">Component of the endosomal sorting complex required for transport II (ESCRT-II).</text>
</comment>
<dbReference type="PROSITE" id="PS51495">
    <property type="entry name" value="GLUE"/>
    <property type="match status" value="1"/>
</dbReference>
<dbReference type="SUPFAM" id="SSF46785">
    <property type="entry name" value="Winged helix' DNA-binding domain"/>
    <property type="match status" value="2"/>
</dbReference>
<keyword evidence="3 9" id="KW-0813">Transport</keyword>
<dbReference type="InterPro" id="IPR011993">
    <property type="entry name" value="PH-like_dom_sf"/>
</dbReference>
<dbReference type="InterPro" id="IPR036443">
    <property type="entry name" value="Znf_RanBP2_sf"/>
</dbReference>
<keyword evidence="9" id="KW-0967">Endosome</keyword>
<dbReference type="GO" id="GO:0032266">
    <property type="term" value="F:phosphatidylinositol-3-phosphate binding"/>
    <property type="evidence" value="ECO:0007669"/>
    <property type="project" value="UniProtKB-UniRule"/>
</dbReference>
<gene>
    <name evidence="11" type="ORF">NADFUDRAFT_14270</name>
</gene>
<dbReference type="SUPFAM" id="SSF90209">
    <property type="entry name" value="Ran binding protein zinc finger-like"/>
    <property type="match status" value="2"/>
</dbReference>
<organism evidence="11 12">
    <name type="scientific">Nadsonia fulvescens var. elongata DSM 6958</name>
    <dbReference type="NCBI Taxonomy" id="857566"/>
    <lineage>
        <taxon>Eukaryota</taxon>
        <taxon>Fungi</taxon>
        <taxon>Dikarya</taxon>
        <taxon>Ascomycota</taxon>
        <taxon>Saccharomycotina</taxon>
        <taxon>Dipodascomycetes</taxon>
        <taxon>Dipodascales</taxon>
        <taxon>Dipodascales incertae sedis</taxon>
        <taxon>Nadsonia</taxon>
    </lineage>
</organism>
<dbReference type="OrthoDB" id="271448at2759"/>
<name>A0A1E3PGT4_9ASCO</name>
<evidence type="ECO:0000256" key="8">
    <source>
        <dbReference type="ARBA" id="ARBA00022927"/>
    </source>
</evidence>
<dbReference type="InterPro" id="IPR021648">
    <property type="entry name" value="GLUE_dom"/>
</dbReference>
<dbReference type="InterPro" id="IPR040608">
    <property type="entry name" value="Snf8/Vps36"/>
</dbReference>
<evidence type="ECO:0000256" key="2">
    <source>
        <dbReference type="ARBA" id="ARBA00017953"/>
    </source>
</evidence>
<evidence type="ECO:0000256" key="1">
    <source>
        <dbReference type="ARBA" id="ARBA00009697"/>
    </source>
</evidence>
<dbReference type="InterPro" id="IPR036390">
    <property type="entry name" value="WH_DNA-bd_sf"/>
</dbReference>
<dbReference type="GO" id="GO:0000814">
    <property type="term" value="C:ESCRT II complex"/>
    <property type="evidence" value="ECO:0007669"/>
    <property type="project" value="UniProtKB-UniRule"/>
</dbReference>
<evidence type="ECO:0000256" key="5">
    <source>
        <dbReference type="ARBA" id="ARBA00022723"/>
    </source>
</evidence>
<keyword evidence="5" id="KW-0479">Metal-binding</keyword>
<dbReference type="InterPro" id="IPR036388">
    <property type="entry name" value="WH-like_DNA-bd_sf"/>
</dbReference>
<dbReference type="Gene3D" id="2.30.30.380">
    <property type="entry name" value="Zn-finger domain of Sec23/24"/>
    <property type="match status" value="1"/>
</dbReference>
<evidence type="ECO:0000259" key="10">
    <source>
        <dbReference type="PROSITE" id="PS51495"/>
    </source>
</evidence>
<reference evidence="11 12" key="1">
    <citation type="journal article" date="2016" name="Proc. Natl. Acad. Sci. U.S.A.">
        <title>Comparative genomics of biotechnologically important yeasts.</title>
        <authorList>
            <person name="Riley R."/>
            <person name="Haridas S."/>
            <person name="Wolfe K.H."/>
            <person name="Lopes M.R."/>
            <person name="Hittinger C.T."/>
            <person name="Goeker M."/>
            <person name="Salamov A.A."/>
            <person name="Wisecaver J.H."/>
            <person name="Long T.M."/>
            <person name="Calvey C.H."/>
            <person name="Aerts A.L."/>
            <person name="Barry K.W."/>
            <person name="Choi C."/>
            <person name="Clum A."/>
            <person name="Coughlan A.Y."/>
            <person name="Deshpande S."/>
            <person name="Douglass A.P."/>
            <person name="Hanson S.J."/>
            <person name="Klenk H.-P."/>
            <person name="LaButti K.M."/>
            <person name="Lapidus A."/>
            <person name="Lindquist E.A."/>
            <person name="Lipzen A.M."/>
            <person name="Meier-Kolthoff J.P."/>
            <person name="Ohm R.A."/>
            <person name="Otillar R.P."/>
            <person name="Pangilinan J.L."/>
            <person name="Peng Y."/>
            <person name="Rokas A."/>
            <person name="Rosa C.A."/>
            <person name="Scheuner C."/>
            <person name="Sibirny A.A."/>
            <person name="Slot J.C."/>
            <person name="Stielow J.B."/>
            <person name="Sun H."/>
            <person name="Kurtzman C.P."/>
            <person name="Blackwell M."/>
            <person name="Grigoriev I.V."/>
            <person name="Jeffries T.W."/>
        </authorList>
    </citation>
    <scope>NUCLEOTIDE SEQUENCE [LARGE SCALE GENOMIC DNA]</scope>
    <source>
        <strain evidence="11 12">DSM 6958</strain>
    </source>
</reference>
<dbReference type="SMART" id="SM00547">
    <property type="entry name" value="ZnF_RBZ"/>
    <property type="match status" value="1"/>
</dbReference>
<dbReference type="InterPro" id="IPR031558">
    <property type="entry name" value="Vps36-NZF-N"/>
</dbReference>